<dbReference type="Proteomes" id="UP000198900">
    <property type="component" value="Unassembled WGS sequence"/>
</dbReference>
<evidence type="ECO:0000313" key="3">
    <source>
        <dbReference type="Proteomes" id="UP000198900"/>
    </source>
</evidence>
<proteinExistence type="predicted"/>
<keyword evidence="1" id="KW-0472">Membrane</keyword>
<keyword evidence="3" id="KW-1185">Reference proteome</keyword>
<dbReference type="EMBL" id="FNDI01000040">
    <property type="protein sequence ID" value="SDJ26442.1"/>
    <property type="molecule type" value="Genomic_DNA"/>
</dbReference>
<sequence length="188" mass="21027">MANVMPRGTVDMSRDRDFVWLCFRWHPRFAFVARLVWFYGVFAGIRVLLACFTRRPCAGRHLLFFAAAKKSRQKKAAHTASTCVCLRAPKGSYASHGNHVTHVRCQRSCAAPHPLHMSALQHALPDSPRPPRWQTVCRPLVLHTHHFGPIAHASHPVRALPCTTRQPTHSLPPGRHIPFAAVSPCTGV</sequence>
<name>A0A7Z7BHM5_9BURK</name>
<keyword evidence="1" id="KW-0812">Transmembrane</keyword>
<feature type="transmembrane region" description="Helical" evidence="1">
    <location>
        <begin position="29"/>
        <end position="52"/>
    </location>
</feature>
<comment type="caution">
    <text evidence="2">The sequence shown here is derived from an EMBL/GenBank/DDBJ whole genome shotgun (WGS) entry which is preliminary data.</text>
</comment>
<dbReference type="AlphaFoldDB" id="A0A7Z7BHM5"/>
<accession>A0A7Z7BHM5</accession>
<reference evidence="2" key="1">
    <citation type="submission" date="2016-10" db="EMBL/GenBank/DDBJ databases">
        <authorList>
            <person name="Varghese N."/>
            <person name="Submissions S."/>
        </authorList>
    </citation>
    <scope>NUCLEOTIDE SEQUENCE [LARGE SCALE GENOMIC DNA]</scope>
    <source>
        <strain evidence="2">YR281</strain>
    </source>
</reference>
<organism evidence="2 3">
    <name type="scientific">Paraburkholderia steynii</name>
    <dbReference type="NCBI Taxonomy" id="1245441"/>
    <lineage>
        <taxon>Bacteria</taxon>
        <taxon>Pseudomonadati</taxon>
        <taxon>Pseudomonadota</taxon>
        <taxon>Betaproteobacteria</taxon>
        <taxon>Burkholderiales</taxon>
        <taxon>Burkholderiaceae</taxon>
        <taxon>Paraburkholderia</taxon>
    </lineage>
</organism>
<evidence type="ECO:0000313" key="2">
    <source>
        <dbReference type="EMBL" id="SDJ26442.1"/>
    </source>
</evidence>
<gene>
    <name evidence="2" type="ORF">SAMN04487926_1409</name>
</gene>
<evidence type="ECO:0000256" key="1">
    <source>
        <dbReference type="SAM" id="Phobius"/>
    </source>
</evidence>
<keyword evidence="1" id="KW-1133">Transmembrane helix</keyword>
<protein>
    <submittedName>
        <fullName evidence="2">Uncharacterized protein</fullName>
    </submittedName>
</protein>